<dbReference type="InterPro" id="IPR025714">
    <property type="entry name" value="Methyltranfer_dom"/>
</dbReference>
<dbReference type="EMBL" id="LCBL01000002">
    <property type="protein sequence ID" value="KKS09309.1"/>
    <property type="molecule type" value="Genomic_DNA"/>
</dbReference>
<dbReference type="GO" id="GO:0030488">
    <property type="term" value="P:tRNA methylation"/>
    <property type="evidence" value="ECO:0007669"/>
    <property type="project" value="TreeGrafter"/>
</dbReference>
<dbReference type="AlphaFoldDB" id="A0A0G0W8J3"/>
<dbReference type="CDD" id="cd02440">
    <property type="entry name" value="AdoMet_MTases"/>
    <property type="match status" value="1"/>
</dbReference>
<protein>
    <recommendedName>
        <fullName evidence="1">Methyltransferase domain-containing protein</fullName>
    </recommendedName>
</protein>
<evidence type="ECO:0000313" key="3">
    <source>
        <dbReference type="Proteomes" id="UP000033869"/>
    </source>
</evidence>
<dbReference type="Proteomes" id="UP000033869">
    <property type="component" value="Unassembled WGS sequence"/>
</dbReference>
<dbReference type="GO" id="GO:0016423">
    <property type="term" value="F:tRNA (guanine) methyltransferase activity"/>
    <property type="evidence" value="ECO:0007669"/>
    <property type="project" value="TreeGrafter"/>
</dbReference>
<feature type="domain" description="Methyltransferase" evidence="1">
    <location>
        <begin position="210"/>
        <end position="339"/>
    </location>
</feature>
<gene>
    <name evidence="2" type="ORF">UU65_C0002G0087</name>
</gene>
<evidence type="ECO:0000313" key="2">
    <source>
        <dbReference type="EMBL" id="KKS09309.1"/>
    </source>
</evidence>
<dbReference type="InterPro" id="IPR029063">
    <property type="entry name" value="SAM-dependent_MTases_sf"/>
</dbReference>
<dbReference type="Gene3D" id="3.40.50.150">
    <property type="entry name" value="Vaccinia Virus protein VP39"/>
    <property type="match status" value="1"/>
</dbReference>
<proteinExistence type="predicted"/>
<dbReference type="Pfam" id="PF13847">
    <property type="entry name" value="Methyltransf_31"/>
    <property type="match status" value="1"/>
</dbReference>
<name>A0A0G0W8J3_UNCC2</name>
<dbReference type="PANTHER" id="PTHR14911">
    <property type="entry name" value="THUMP DOMAIN-CONTAINING"/>
    <property type="match status" value="1"/>
</dbReference>
<accession>A0A0G0W8J3</accession>
<comment type="caution">
    <text evidence="2">The sequence shown here is derived from an EMBL/GenBank/DDBJ whole genome shotgun (WGS) entry which is preliminary data.</text>
</comment>
<dbReference type="SUPFAM" id="SSF53335">
    <property type="entry name" value="S-adenosyl-L-methionine-dependent methyltransferases"/>
    <property type="match status" value="2"/>
</dbReference>
<reference evidence="2 3" key="1">
    <citation type="journal article" date="2015" name="Nature">
        <title>rRNA introns, odd ribosomes, and small enigmatic genomes across a large radiation of phyla.</title>
        <authorList>
            <person name="Brown C.T."/>
            <person name="Hug L.A."/>
            <person name="Thomas B.C."/>
            <person name="Sharon I."/>
            <person name="Castelle C.J."/>
            <person name="Singh A."/>
            <person name="Wilkins M.J."/>
            <person name="Williams K.H."/>
            <person name="Banfield J.F."/>
        </authorList>
    </citation>
    <scope>NUCLEOTIDE SEQUENCE [LARGE SCALE GENOMIC DNA]</scope>
</reference>
<evidence type="ECO:0000259" key="1">
    <source>
        <dbReference type="Pfam" id="PF13847"/>
    </source>
</evidence>
<dbReference type="PANTHER" id="PTHR14911:SF13">
    <property type="entry name" value="TRNA (GUANINE(6)-N2)-METHYLTRANSFERASE THUMP3"/>
    <property type="match status" value="1"/>
</dbReference>
<sequence>MKKIFGYVLGHQPKLSIEEIKSVYISQRLEFEPKDDSREVFVLESESDVFHRLAGSIKLFEVKKVLSLNDWRPKVLGLEEEVADWIEKEGKIVFGISAYSAKNEKKLVINLGKKVKESLRARGKNSRLIIPKEDDLSSVSVDKNKMLSKGGEVIIFASRQKVYLGLTLKVQDFEMFAKLDYGRPKIDAVSGMLPPKLAQIMVNLTGIHPKGKNLLDPFVGSGTVLQQAAFLGFNDLTGSDISEKAIEDSKTNLSWFKNKLPDIHFKSELYKKDVLKIAELGKSFDVIVSEGYLGPPLKTGVGVDEIQRNVRELQLFYEKAFIQIAKVLKMDGVMVMAIPFFWLQNREIFLEVKIPDTLRLIKKDLKYKRPDQIVGRQIFILKKGYLHA</sequence>
<organism evidence="2 3">
    <name type="scientific">candidate division CPR2 bacterium GW2011_GWC1_41_48</name>
    <dbReference type="NCBI Taxonomy" id="1618344"/>
    <lineage>
        <taxon>Bacteria</taxon>
        <taxon>Bacteria division CPR2</taxon>
    </lineage>
</organism>